<dbReference type="GO" id="GO:0016020">
    <property type="term" value="C:membrane"/>
    <property type="evidence" value="ECO:0007669"/>
    <property type="project" value="UniProtKB-SubCell"/>
</dbReference>
<reference evidence="7 8" key="1">
    <citation type="submission" date="2015-03" db="EMBL/GenBank/DDBJ databases">
        <title>Genome assembly of Sandaracinus amylolyticus DSM 53668.</title>
        <authorList>
            <person name="Sharma G."/>
            <person name="Subramanian S."/>
        </authorList>
    </citation>
    <scope>NUCLEOTIDE SEQUENCE [LARGE SCALE GENOMIC DNA]</scope>
    <source>
        <strain evidence="7 8">DSM 53668</strain>
    </source>
</reference>
<feature type="transmembrane region" description="Helical" evidence="5">
    <location>
        <begin position="37"/>
        <end position="61"/>
    </location>
</feature>
<feature type="domain" description="Fatty acid hydroxylase" evidence="6">
    <location>
        <begin position="129"/>
        <end position="261"/>
    </location>
</feature>
<evidence type="ECO:0000313" key="7">
    <source>
        <dbReference type="EMBL" id="AKF04300.1"/>
    </source>
</evidence>
<dbReference type="EMBL" id="CP011125">
    <property type="protein sequence ID" value="AKF04300.1"/>
    <property type="molecule type" value="Genomic_DNA"/>
</dbReference>
<evidence type="ECO:0000256" key="1">
    <source>
        <dbReference type="ARBA" id="ARBA00004370"/>
    </source>
</evidence>
<dbReference type="Proteomes" id="UP000034883">
    <property type="component" value="Chromosome"/>
</dbReference>
<feature type="transmembrane region" description="Helical" evidence="5">
    <location>
        <begin position="82"/>
        <end position="101"/>
    </location>
</feature>
<evidence type="ECO:0000256" key="5">
    <source>
        <dbReference type="SAM" id="Phobius"/>
    </source>
</evidence>
<proteinExistence type="predicted"/>
<sequence>MSGAFVMGNTRWIEGAVLVVLVGAGLACPEGPLRWYGALAVSFVGIAGSVIALASFAAWLAERSPARLQGPRRRPRLALRGARDTAVAALVAASLLAWPLARMWAGEPTGLVWTLPEAGGPGTVLVGNLAAVLVLDAWLYWKHRLLHTRLFFPFHRAHHVYRDPTSLSSFAVGPVESVLTFWPIVLVAFPWAPHYAPVYFALVAAFVALNFYLHSGVASRLAEAVLPRLFVNTSAFHNRHHANAEVNFGEALTLWDHLLGTRENARR</sequence>
<evidence type="ECO:0000259" key="6">
    <source>
        <dbReference type="Pfam" id="PF04116"/>
    </source>
</evidence>
<dbReference type="InterPro" id="IPR006694">
    <property type="entry name" value="Fatty_acid_hydroxylase"/>
</dbReference>
<evidence type="ECO:0000256" key="2">
    <source>
        <dbReference type="ARBA" id="ARBA00022692"/>
    </source>
</evidence>
<accession>A0A0F6W0F4</accession>
<feature type="transmembrane region" description="Helical" evidence="5">
    <location>
        <begin position="167"/>
        <end position="189"/>
    </location>
</feature>
<dbReference type="KEGG" id="samy:DB32_001449"/>
<keyword evidence="4 5" id="KW-0472">Membrane</keyword>
<keyword evidence="2 5" id="KW-0812">Transmembrane</keyword>
<gene>
    <name evidence="7" type="ORF">DB32_001449</name>
</gene>
<dbReference type="GO" id="GO:0016491">
    <property type="term" value="F:oxidoreductase activity"/>
    <property type="evidence" value="ECO:0007669"/>
    <property type="project" value="InterPro"/>
</dbReference>
<dbReference type="GO" id="GO:0005506">
    <property type="term" value="F:iron ion binding"/>
    <property type="evidence" value="ECO:0007669"/>
    <property type="project" value="InterPro"/>
</dbReference>
<feature type="transmembrane region" description="Helical" evidence="5">
    <location>
        <begin position="195"/>
        <end position="213"/>
    </location>
</feature>
<name>A0A0F6W0F4_9BACT</name>
<protein>
    <submittedName>
        <fullName evidence="7">Sterol desaturase family protein</fullName>
    </submittedName>
</protein>
<evidence type="ECO:0000256" key="3">
    <source>
        <dbReference type="ARBA" id="ARBA00022989"/>
    </source>
</evidence>
<comment type="subcellular location">
    <subcellularLocation>
        <location evidence="1">Membrane</location>
    </subcellularLocation>
</comment>
<keyword evidence="8" id="KW-1185">Reference proteome</keyword>
<dbReference type="PANTHER" id="PTHR11863">
    <property type="entry name" value="STEROL DESATURASE"/>
    <property type="match status" value="1"/>
</dbReference>
<keyword evidence="3 5" id="KW-1133">Transmembrane helix</keyword>
<evidence type="ECO:0000256" key="4">
    <source>
        <dbReference type="ARBA" id="ARBA00023136"/>
    </source>
</evidence>
<organism evidence="7 8">
    <name type="scientific">Sandaracinus amylolyticus</name>
    <dbReference type="NCBI Taxonomy" id="927083"/>
    <lineage>
        <taxon>Bacteria</taxon>
        <taxon>Pseudomonadati</taxon>
        <taxon>Myxococcota</taxon>
        <taxon>Polyangia</taxon>
        <taxon>Polyangiales</taxon>
        <taxon>Sandaracinaceae</taxon>
        <taxon>Sandaracinus</taxon>
    </lineage>
</organism>
<evidence type="ECO:0000313" key="8">
    <source>
        <dbReference type="Proteomes" id="UP000034883"/>
    </source>
</evidence>
<dbReference type="AlphaFoldDB" id="A0A0F6W0F4"/>
<feature type="transmembrane region" description="Helical" evidence="5">
    <location>
        <begin position="121"/>
        <end position="141"/>
    </location>
</feature>
<dbReference type="InterPro" id="IPR050307">
    <property type="entry name" value="Sterol_Desaturase_Related"/>
</dbReference>
<dbReference type="Pfam" id="PF04116">
    <property type="entry name" value="FA_hydroxylase"/>
    <property type="match status" value="1"/>
</dbReference>
<dbReference type="GO" id="GO:0008610">
    <property type="term" value="P:lipid biosynthetic process"/>
    <property type="evidence" value="ECO:0007669"/>
    <property type="project" value="InterPro"/>
</dbReference>
<dbReference type="STRING" id="927083.DB32_001449"/>